<proteinExistence type="predicted"/>
<evidence type="ECO:0000313" key="1">
    <source>
        <dbReference type="EMBL" id="KKM03968.1"/>
    </source>
</evidence>
<accession>A0A0F9JYG8</accession>
<dbReference type="EMBL" id="LAZR01016562">
    <property type="protein sequence ID" value="KKM03968.1"/>
    <property type="molecule type" value="Genomic_DNA"/>
</dbReference>
<organism evidence="1">
    <name type="scientific">marine sediment metagenome</name>
    <dbReference type="NCBI Taxonomy" id="412755"/>
    <lineage>
        <taxon>unclassified sequences</taxon>
        <taxon>metagenomes</taxon>
        <taxon>ecological metagenomes</taxon>
    </lineage>
</organism>
<sequence length="28" mass="3633">MDYETDNEEKYKENLWTINRSKYKWFSN</sequence>
<dbReference type="AlphaFoldDB" id="A0A0F9JYG8"/>
<comment type="caution">
    <text evidence="1">The sequence shown here is derived from an EMBL/GenBank/DDBJ whole genome shotgun (WGS) entry which is preliminary data.</text>
</comment>
<gene>
    <name evidence="1" type="ORF">LCGC14_1769030</name>
</gene>
<reference evidence="1" key="1">
    <citation type="journal article" date="2015" name="Nature">
        <title>Complex archaea that bridge the gap between prokaryotes and eukaryotes.</title>
        <authorList>
            <person name="Spang A."/>
            <person name="Saw J.H."/>
            <person name="Jorgensen S.L."/>
            <person name="Zaremba-Niedzwiedzka K."/>
            <person name="Martijn J."/>
            <person name="Lind A.E."/>
            <person name="van Eijk R."/>
            <person name="Schleper C."/>
            <person name="Guy L."/>
            <person name="Ettema T.J."/>
        </authorList>
    </citation>
    <scope>NUCLEOTIDE SEQUENCE</scope>
</reference>
<protein>
    <submittedName>
        <fullName evidence="1">Uncharacterized protein</fullName>
    </submittedName>
</protein>
<feature type="non-terminal residue" evidence="1">
    <location>
        <position position="28"/>
    </location>
</feature>
<name>A0A0F9JYG8_9ZZZZ</name>